<organism evidence="6 7">
    <name type="scientific">Aegilops tauschii subsp. strangulata</name>
    <name type="common">Goatgrass</name>
    <dbReference type="NCBI Taxonomy" id="200361"/>
    <lineage>
        <taxon>Eukaryota</taxon>
        <taxon>Viridiplantae</taxon>
        <taxon>Streptophyta</taxon>
        <taxon>Embryophyta</taxon>
        <taxon>Tracheophyta</taxon>
        <taxon>Spermatophyta</taxon>
        <taxon>Magnoliopsida</taxon>
        <taxon>Liliopsida</taxon>
        <taxon>Poales</taxon>
        <taxon>Poaceae</taxon>
        <taxon>BOP clade</taxon>
        <taxon>Pooideae</taxon>
        <taxon>Triticodae</taxon>
        <taxon>Triticeae</taxon>
        <taxon>Triticinae</taxon>
        <taxon>Aegilops</taxon>
    </lineage>
</organism>
<dbReference type="Proteomes" id="UP000015105">
    <property type="component" value="Chromosome 1D"/>
</dbReference>
<keyword evidence="7" id="KW-1185">Reference proteome</keyword>
<feature type="chain" id="PRO_5019441755" description="Secreted protein" evidence="5">
    <location>
        <begin position="28"/>
        <end position="81"/>
    </location>
</feature>
<evidence type="ECO:0000256" key="4">
    <source>
        <dbReference type="ARBA" id="ARBA00023136"/>
    </source>
</evidence>
<dbReference type="AlphaFoldDB" id="A0A452YPT4"/>
<comment type="subcellular location">
    <subcellularLocation>
        <location evidence="1">Membrane</location>
        <topology evidence="1">Multi-pass membrane protein</topology>
    </subcellularLocation>
</comment>
<evidence type="ECO:0000256" key="1">
    <source>
        <dbReference type="ARBA" id="ARBA00004141"/>
    </source>
</evidence>
<reference evidence="6" key="3">
    <citation type="journal article" date="2017" name="Nature">
        <title>Genome sequence of the progenitor of the wheat D genome Aegilops tauschii.</title>
        <authorList>
            <person name="Luo M.C."/>
            <person name="Gu Y.Q."/>
            <person name="Puiu D."/>
            <person name="Wang H."/>
            <person name="Twardziok S.O."/>
            <person name="Deal K.R."/>
            <person name="Huo N."/>
            <person name="Zhu T."/>
            <person name="Wang L."/>
            <person name="Wang Y."/>
            <person name="McGuire P.E."/>
            <person name="Liu S."/>
            <person name="Long H."/>
            <person name="Ramasamy R.K."/>
            <person name="Rodriguez J.C."/>
            <person name="Van S.L."/>
            <person name="Yuan L."/>
            <person name="Wang Z."/>
            <person name="Xia Z."/>
            <person name="Xiao L."/>
            <person name="Anderson O.D."/>
            <person name="Ouyang S."/>
            <person name="Liang Y."/>
            <person name="Zimin A.V."/>
            <person name="Pertea G."/>
            <person name="Qi P."/>
            <person name="Bennetzen J.L."/>
            <person name="Dai X."/>
            <person name="Dawson M.W."/>
            <person name="Muller H.G."/>
            <person name="Kugler K."/>
            <person name="Rivarola-Duarte L."/>
            <person name="Spannagl M."/>
            <person name="Mayer K.F.X."/>
            <person name="Lu F.H."/>
            <person name="Bevan M.W."/>
            <person name="Leroy P."/>
            <person name="Li P."/>
            <person name="You F.M."/>
            <person name="Sun Q."/>
            <person name="Liu Z."/>
            <person name="Lyons E."/>
            <person name="Wicker T."/>
            <person name="Salzberg S.L."/>
            <person name="Devos K.M."/>
            <person name="Dvorak J."/>
        </authorList>
    </citation>
    <scope>NUCLEOTIDE SEQUENCE [LARGE SCALE GENOMIC DNA]</scope>
    <source>
        <strain evidence="6">cv. AL8/78</strain>
    </source>
</reference>
<dbReference type="Gramene" id="AET1Gv20493200.2">
    <property type="protein sequence ID" value="AET1Gv20493200.2"/>
    <property type="gene ID" value="AET1Gv20493200"/>
</dbReference>
<name>A0A452YPT4_AEGTS</name>
<reference evidence="7" key="2">
    <citation type="journal article" date="2017" name="Nat. Plants">
        <title>The Aegilops tauschii genome reveals multiple impacts of transposons.</title>
        <authorList>
            <person name="Zhao G."/>
            <person name="Zou C."/>
            <person name="Li K."/>
            <person name="Wang K."/>
            <person name="Li T."/>
            <person name="Gao L."/>
            <person name="Zhang X."/>
            <person name="Wang H."/>
            <person name="Yang Z."/>
            <person name="Liu X."/>
            <person name="Jiang W."/>
            <person name="Mao L."/>
            <person name="Kong X."/>
            <person name="Jiao Y."/>
            <person name="Jia J."/>
        </authorList>
    </citation>
    <scope>NUCLEOTIDE SEQUENCE [LARGE SCALE GENOMIC DNA]</scope>
    <source>
        <strain evidence="7">cv. AL8/78</strain>
    </source>
</reference>
<keyword evidence="4" id="KW-0472">Membrane</keyword>
<dbReference type="InterPro" id="IPR020966">
    <property type="entry name" value="ALMT"/>
</dbReference>
<protein>
    <recommendedName>
        <fullName evidence="8">Secreted protein</fullName>
    </recommendedName>
</protein>
<evidence type="ECO:0008006" key="8">
    <source>
        <dbReference type="Google" id="ProtNLM"/>
    </source>
</evidence>
<keyword evidence="3" id="KW-1133">Transmembrane helix</keyword>
<dbReference type="Pfam" id="PF11744">
    <property type="entry name" value="ALMT"/>
    <property type="match status" value="1"/>
</dbReference>
<dbReference type="GO" id="GO:0016020">
    <property type="term" value="C:membrane"/>
    <property type="evidence" value="ECO:0007669"/>
    <property type="project" value="UniProtKB-SubCell"/>
</dbReference>
<feature type="signal peptide" evidence="5">
    <location>
        <begin position="1"/>
        <end position="27"/>
    </location>
</feature>
<reference evidence="6" key="5">
    <citation type="journal article" date="2021" name="G3 (Bethesda)">
        <title>Aegilops tauschii genome assembly Aet v5.0 features greater sequence contiguity and improved annotation.</title>
        <authorList>
            <person name="Wang L."/>
            <person name="Zhu T."/>
            <person name="Rodriguez J.C."/>
            <person name="Deal K.R."/>
            <person name="Dubcovsky J."/>
            <person name="McGuire P.E."/>
            <person name="Lux T."/>
            <person name="Spannagl M."/>
            <person name="Mayer K.F.X."/>
            <person name="Baldrich P."/>
            <person name="Meyers B.C."/>
            <person name="Huo N."/>
            <person name="Gu Y.Q."/>
            <person name="Zhou H."/>
            <person name="Devos K.M."/>
            <person name="Bennetzen J.L."/>
            <person name="Unver T."/>
            <person name="Budak H."/>
            <person name="Gulick P.J."/>
            <person name="Galiba G."/>
            <person name="Kalapos B."/>
            <person name="Nelson D.R."/>
            <person name="Li P."/>
            <person name="You F.M."/>
            <person name="Luo M.C."/>
            <person name="Dvorak J."/>
        </authorList>
    </citation>
    <scope>NUCLEOTIDE SEQUENCE [LARGE SCALE GENOMIC DNA]</scope>
    <source>
        <strain evidence="6">cv. AL8/78</strain>
    </source>
</reference>
<reference evidence="7" key="1">
    <citation type="journal article" date="2014" name="Science">
        <title>Ancient hybridizations among the ancestral genomes of bread wheat.</title>
        <authorList>
            <consortium name="International Wheat Genome Sequencing Consortium,"/>
            <person name="Marcussen T."/>
            <person name="Sandve S.R."/>
            <person name="Heier L."/>
            <person name="Spannagl M."/>
            <person name="Pfeifer M."/>
            <person name="Jakobsen K.S."/>
            <person name="Wulff B.B."/>
            <person name="Steuernagel B."/>
            <person name="Mayer K.F."/>
            <person name="Olsen O.A."/>
        </authorList>
    </citation>
    <scope>NUCLEOTIDE SEQUENCE [LARGE SCALE GENOMIC DNA]</scope>
    <source>
        <strain evidence="7">cv. AL8/78</strain>
    </source>
</reference>
<evidence type="ECO:0000256" key="5">
    <source>
        <dbReference type="SAM" id="SignalP"/>
    </source>
</evidence>
<proteinExistence type="predicted"/>
<evidence type="ECO:0000256" key="3">
    <source>
        <dbReference type="ARBA" id="ARBA00022989"/>
    </source>
</evidence>
<accession>A0A452YPT4</accession>
<dbReference type="EnsemblPlants" id="AET1Gv20493200.2">
    <property type="protein sequence ID" value="AET1Gv20493200.2"/>
    <property type="gene ID" value="AET1Gv20493200"/>
</dbReference>
<keyword evidence="5" id="KW-0732">Signal</keyword>
<evidence type="ECO:0000313" key="6">
    <source>
        <dbReference type="EnsemblPlants" id="AET1Gv20493200.2"/>
    </source>
</evidence>
<evidence type="ECO:0000313" key="7">
    <source>
        <dbReference type="Proteomes" id="UP000015105"/>
    </source>
</evidence>
<dbReference type="GO" id="GO:0015743">
    <property type="term" value="P:malate transport"/>
    <property type="evidence" value="ECO:0007669"/>
    <property type="project" value="InterPro"/>
</dbReference>
<reference evidence="6" key="4">
    <citation type="submission" date="2019-03" db="UniProtKB">
        <authorList>
            <consortium name="EnsemblPlants"/>
        </authorList>
    </citation>
    <scope>IDENTIFICATION</scope>
</reference>
<sequence length="81" mass="9534">MLQSSYPFLRAIVFIRLMSWMSLISKSICPQIITIGQAHYASWEPRHSMQCYSYPWQKYVKLGSVLRHFAYTVADISILFQ</sequence>
<evidence type="ECO:0000256" key="2">
    <source>
        <dbReference type="ARBA" id="ARBA00022692"/>
    </source>
</evidence>
<keyword evidence="2" id="KW-0812">Transmembrane</keyword>